<evidence type="ECO:0000256" key="1">
    <source>
        <dbReference type="ARBA" id="ARBA00001933"/>
    </source>
</evidence>
<comment type="function">
    <text evidence="9">Catalyzes the synthesis of the inhibitory neurotransmitter gamma-aminobutyric acid (GABA) with pyridoxal 5'-phosphate as cofactor.</text>
</comment>
<dbReference type="PANTHER" id="PTHR45677:SF5">
    <property type="entry name" value="GLUTAMATE DECARBOXYLASE 1"/>
    <property type="match status" value="1"/>
</dbReference>
<dbReference type="PANTHER" id="PTHR45677">
    <property type="entry name" value="GLUTAMATE DECARBOXYLASE-RELATED"/>
    <property type="match status" value="1"/>
</dbReference>
<sequence length="241" mass="27236">MIFNHSFHASWHVFHQSFTSSGTKKYRIFRTTSIKQLLALEQDAARERRIGASYGPVRLIVRKIQLHTLIPYILITLFQSHYSMKKAGAALGFGTENVILVKSNERGKIIPEDLEAKIIESKQKGHVPLYVNATAGTTVYGAFDPIDEIADICEKYNLWLHVDAAWGGGLLMSRKHRHKLNGIERQVNKKLEIYQTCDKESELVPMTLPYLDVSNHDSLEILYSEAIALPGRKGTYIAVGK</sequence>
<evidence type="ECO:0000256" key="12">
    <source>
        <dbReference type="RuleBase" id="RU000382"/>
    </source>
</evidence>
<keyword evidence="5" id="KW-0210">Decarboxylase</keyword>
<reference evidence="13" key="1">
    <citation type="submission" date="2023-07" db="EMBL/GenBank/DDBJ databases">
        <authorList>
            <person name="Stuckert A."/>
        </authorList>
    </citation>
    <scope>NUCLEOTIDE SEQUENCE</scope>
</reference>
<keyword evidence="8 12" id="KW-0456">Lyase</keyword>
<keyword evidence="4" id="KW-0597">Phosphoprotein</keyword>
<gene>
    <name evidence="13" type="ORF">RIMI_LOCUS5721082</name>
</gene>
<keyword evidence="6 12" id="KW-0663">Pyridoxal phosphate</keyword>
<evidence type="ECO:0000256" key="4">
    <source>
        <dbReference type="ARBA" id="ARBA00022553"/>
    </source>
</evidence>
<evidence type="ECO:0000256" key="2">
    <source>
        <dbReference type="ARBA" id="ARBA00009533"/>
    </source>
</evidence>
<dbReference type="EMBL" id="CAUEEQ010009960">
    <property type="protein sequence ID" value="CAJ0933939.1"/>
    <property type="molecule type" value="Genomic_DNA"/>
</dbReference>
<evidence type="ECO:0000256" key="11">
    <source>
        <dbReference type="ARBA" id="ARBA00047724"/>
    </source>
</evidence>
<comment type="subunit">
    <text evidence="3">Homodimer.</text>
</comment>
<proteinExistence type="inferred from homology"/>
<comment type="catalytic activity">
    <reaction evidence="11">
        <text>L-glutamate + H(+) = 4-aminobutanoate + CO2</text>
        <dbReference type="Rhea" id="RHEA:17785"/>
        <dbReference type="ChEBI" id="CHEBI:15378"/>
        <dbReference type="ChEBI" id="CHEBI:16526"/>
        <dbReference type="ChEBI" id="CHEBI:29985"/>
        <dbReference type="ChEBI" id="CHEBI:59888"/>
        <dbReference type="EC" id="4.1.1.15"/>
    </reaction>
    <physiologicalReaction direction="left-to-right" evidence="11">
        <dbReference type="Rhea" id="RHEA:17786"/>
    </physiologicalReaction>
</comment>
<comment type="similarity">
    <text evidence="2 12">Belongs to the group II decarboxylase family.</text>
</comment>
<keyword evidence="14" id="KW-1185">Reference proteome</keyword>
<evidence type="ECO:0000313" key="13">
    <source>
        <dbReference type="EMBL" id="CAJ0933939.1"/>
    </source>
</evidence>
<dbReference type="SUPFAM" id="SSF53383">
    <property type="entry name" value="PLP-dependent transferases"/>
    <property type="match status" value="1"/>
</dbReference>
<dbReference type="Gene3D" id="3.40.640.10">
    <property type="entry name" value="Type I PLP-dependent aspartate aminotransferase-like (Major domain)"/>
    <property type="match status" value="1"/>
</dbReference>
<protein>
    <recommendedName>
        <fullName evidence="10">Glutamate decarboxylase 1</fullName>
    </recommendedName>
</protein>
<evidence type="ECO:0000256" key="7">
    <source>
        <dbReference type="ARBA" id="ARBA00022979"/>
    </source>
</evidence>
<evidence type="ECO:0000256" key="9">
    <source>
        <dbReference type="ARBA" id="ARBA00037700"/>
    </source>
</evidence>
<dbReference type="InterPro" id="IPR015424">
    <property type="entry name" value="PyrdxlP-dep_Trfase"/>
</dbReference>
<evidence type="ECO:0000256" key="5">
    <source>
        <dbReference type="ARBA" id="ARBA00022793"/>
    </source>
</evidence>
<dbReference type="Proteomes" id="UP001176940">
    <property type="component" value="Unassembled WGS sequence"/>
</dbReference>
<dbReference type="InterPro" id="IPR015421">
    <property type="entry name" value="PyrdxlP-dep_Trfase_major"/>
</dbReference>
<comment type="cofactor">
    <cofactor evidence="1 12">
        <name>pyridoxal 5'-phosphate</name>
        <dbReference type="ChEBI" id="CHEBI:597326"/>
    </cofactor>
</comment>
<name>A0ABN9L5Q5_9NEOB</name>
<evidence type="ECO:0000256" key="10">
    <source>
        <dbReference type="ARBA" id="ARBA00040578"/>
    </source>
</evidence>
<evidence type="ECO:0000256" key="6">
    <source>
        <dbReference type="ARBA" id="ARBA00022898"/>
    </source>
</evidence>
<evidence type="ECO:0000256" key="3">
    <source>
        <dbReference type="ARBA" id="ARBA00011738"/>
    </source>
</evidence>
<organism evidence="13 14">
    <name type="scientific">Ranitomeya imitator</name>
    <name type="common">mimic poison frog</name>
    <dbReference type="NCBI Taxonomy" id="111125"/>
    <lineage>
        <taxon>Eukaryota</taxon>
        <taxon>Metazoa</taxon>
        <taxon>Chordata</taxon>
        <taxon>Craniata</taxon>
        <taxon>Vertebrata</taxon>
        <taxon>Euteleostomi</taxon>
        <taxon>Amphibia</taxon>
        <taxon>Batrachia</taxon>
        <taxon>Anura</taxon>
        <taxon>Neobatrachia</taxon>
        <taxon>Hyloidea</taxon>
        <taxon>Dendrobatidae</taxon>
        <taxon>Dendrobatinae</taxon>
        <taxon>Ranitomeya</taxon>
    </lineage>
</organism>
<accession>A0ABN9L5Q5</accession>
<keyword evidence="7" id="KW-0530">Neurotransmitter biosynthesis</keyword>
<evidence type="ECO:0000313" key="14">
    <source>
        <dbReference type="Proteomes" id="UP001176940"/>
    </source>
</evidence>
<dbReference type="Pfam" id="PF00282">
    <property type="entry name" value="Pyridoxal_deC"/>
    <property type="match status" value="1"/>
</dbReference>
<comment type="caution">
    <text evidence="13">The sequence shown here is derived from an EMBL/GenBank/DDBJ whole genome shotgun (WGS) entry which is preliminary data.</text>
</comment>
<evidence type="ECO:0000256" key="8">
    <source>
        <dbReference type="ARBA" id="ARBA00023239"/>
    </source>
</evidence>
<dbReference type="InterPro" id="IPR002129">
    <property type="entry name" value="PyrdxlP-dep_de-COase"/>
</dbReference>